<evidence type="ECO:0000256" key="1">
    <source>
        <dbReference type="ARBA" id="ARBA00022723"/>
    </source>
</evidence>
<dbReference type="EMBL" id="SMCR01000003">
    <property type="protein sequence ID" value="TCV98285.1"/>
    <property type="molecule type" value="Genomic_DNA"/>
</dbReference>
<dbReference type="OrthoDB" id="9816564at2"/>
<dbReference type="GO" id="GO:0046872">
    <property type="term" value="F:metal ion binding"/>
    <property type="evidence" value="ECO:0007669"/>
    <property type="project" value="UniProtKB-KW"/>
</dbReference>
<keyword evidence="2" id="KW-0378">Hydrolase</keyword>
<protein>
    <submittedName>
        <fullName evidence="2">Putative HAD superfamily hydrolase</fullName>
    </submittedName>
</protein>
<sequence>MYKLKTVDVWDTLLRRKCHPDFIKLATARYFYYKYFKLHKITDQRELFSSRVSIEQQLGAQHVLAGFDDEYLFENVLFQWVEKYLPGHAHETVQQISHELCEFEFSLEMSLTDADENIKDVLAAYPAKATIFLSDFYMGKERLAKLLEKNGFSSILQGGYSSADIKLNKRSGKLFEYIHEQLGVAYEDWIHFGDNEWSDCIKPAELGIKSVRFLPEYGHNKRLETEHVFSDSNKLFAKILSGADQSLKSVGSDDKIFSLGVRSSPFIVGYSLFILEKAIESDSRKIYFFTREGEFFCEAFSAIIDSLKSEMPDIEFPEYQILEVSRIATFCASLQDVSTDEMMRLWNLYSSQSLNALFKTLDVEQHKYSVFANKHHIPLEEVIRYPWQDSRIISLFADEDFKKSLLEDIEIKRSLLLGYFMSKGLTNQQENICVVDVGWRGTIQDNIALILPKVNFTGVYLGLAKYLNPQPGNSKKYAYGPDLNLSDELPFFLDSVAPIEMITNSPAGSVVGYEIVNGSYCAIRKIDEAENKAWYDFTAKLQKGVLASLNSWADYLISHSLTSHDLRPLSMKIWGDFIQGSSQELNSTFDSLNHNETFGLGDYVAKSHTPTVSDILSSTYNWRKRAQLIDFIVANQWSEGIRKRKELSFVRKHLLAFVIDLAIFYKRRFHRRR</sequence>
<keyword evidence="1" id="KW-0479">Metal-binding</keyword>
<keyword evidence="3" id="KW-1185">Reference proteome</keyword>
<comment type="caution">
    <text evidence="2">The sequence shown here is derived from an EMBL/GenBank/DDBJ whole genome shotgun (WGS) entry which is preliminary data.</text>
</comment>
<dbReference type="RefSeq" id="WP_131865031.1">
    <property type="nucleotide sequence ID" value="NZ_SMCR01000003.1"/>
</dbReference>
<accession>A0A4R3YYI2</accession>
<evidence type="ECO:0000313" key="2">
    <source>
        <dbReference type="EMBL" id="TCV98285.1"/>
    </source>
</evidence>
<name>A0A4R3YYI2_9GAMM</name>
<dbReference type="Gene3D" id="3.40.50.1000">
    <property type="entry name" value="HAD superfamily/HAD-like"/>
    <property type="match status" value="1"/>
</dbReference>
<dbReference type="Proteomes" id="UP000295719">
    <property type="component" value="Unassembled WGS sequence"/>
</dbReference>
<dbReference type="InterPro" id="IPR023214">
    <property type="entry name" value="HAD_sf"/>
</dbReference>
<gene>
    <name evidence="2" type="ORF">EDC52_103377</name>
</gene>
<dbReference type="InterPro" id="IPR036412">
    <property type="entry name" value="HAD-like_sf"/>
</dbReference>
<dbReference type="SUPFAM" id="SSF56784">
    <property type="entry name" value="HAD-like"/>
    <property type="match status" value="1"/>
</dbReference>
<organism evidence="2 3">
    <name type="scientific">Biostraticola tofi</name>
    <dbReference type="NCBI Taxonomy" id="466109"/>
    <lineage>
        <taxon>Bacteria</taxon>
        <taxon>Pseudomonadati</taxon>
        <taxon>Pseudomonadota</taxon>
        <taxon>Gammaproteobacteria</taxon>
        <taxon>Enterobacterales</taxon>
        <taxon>Bruguierivoracaceae</taxon>
        <taxon>Biostraticola</taxon>
    </lineage>
</organism>
<reference evidence="2 3" key="1">
    <citation type="submission" date="2019-03" db="EMBL/GenBank/DDBJ databases">
        <title>Genomic Encyclopedia of Type Strains, Phase IV (KMG-IV): sequencing the most valuable type-strain genomes for metagenomic binning, comparative biology and taxonomic classification.</title>
        <authorList>
            <person name="Goeker M."/>
        </authorList>
    </citation>
    <scope>NUCLEOTIDE SEQUENCE [LARGE SCALE GENOMIC DNA]</scope>
    <source>
        <strain evidence="2 3">DSM 19580</strain>
    </source>
</reference>
<dbReference type="AlphaFoldDB" id="A0A4R3YYI2"/>
<evidence type="ECO:0000313" key="3">
    <source>
        <dbReference type="Proteomes" id="UP000295719"/>
    </source>
</evidence>
<dbReference type="Gene3D" id="1.10.150.400">
    <property type="match status" value="1"/>
</dbReference>
<dbReference type="GO" id="GO:0016787">
    <property type="term" value="F:hydrolase activity"/>
    <property type="evidence" value="ECO:0007669"/>
    <property type="project" value="UniProtKB-KW"/>
</dbReference>
<proteinExistence type="predicted"/>